<feature type="domain" description="Guanylate cyclase" evidence="8">
    <location>
        <begin position="497"/>
        <end position="629"/>
    </location>
</feature>
<dbReference type="InterPro" id="IPR001054">
    <property type="entry name" value="A/G_cyclase"/>
</dbReference>
<comment type="similarity">
    <text evidence="2">Belongs to the adenylyl cyclase class-3 family.</text>
</comment>
<proteinExistence type="inferred from homology"/>
<dbReference type="AlphaFoldDB" id="A0A931MHM3"/>
<feature type="transmembrane region" description="Helical" evidence="7">
    <location>
        <begin position="408"/>
        <end position="427"/>
    </location>
</feature>
<dbReference type="Gene3D" id="3.30.70.1230">
    <property type="entry name" value="Nucleotide cyclase"/>
    <property type="match status" value="1"/>
</dbReference>
<dbReference type="GO" id="GO:0030313">
    <property type="term" value="C:cell envelope"/>
    <property type="evidence" value="ECO:0007669"/>
    <property type="project" value="UniProtKB-SubCell"/>
</dbReference>
<keyword evidence="6 7" id="KW-0472">Membrane</keyword>
<evidence type="ECO:0000256" key="5">
    <source>
        <dbReference type="ARBA" id="ARBA00022989"/>
    </source>
</evidence>
<keyword evidence="5 7" id="KW-1133">Transmembrane helix</keyword>
<evidence type="ECO:0000313" key="10">
    <source>
        <dbReference type="Proteomes" id="UP000651050"/>
    </source>
</evidence>
<dbReference type="SMART" id="SM00044">
    <property type="entry name" value="CYCc"/>
    <property type="match status" value="1"/>
</dbReference>
<keyword evidence="10" id="KW-1185">Reference proteome</keyword>
<organism evidence="9 10">
    <name type="scientific">Caenimonas aquaedulcis</name>
    <dbReference type="NCBI Taxonomy" id="2793270"/>
    <lineage>
        <taxon>Bacteria</taxon>
        <taxon>Pseudomonadati</taxon>
        <taxon>Pseudomonadota</taxon>
        <taxon>Betaproteobacteria</taxon>
        <taxon>Burkholderiales</taxon>
        <taxon>Comamonadaceae</taxon>
        <taxon>Caenimonas</taxon>
    </lineage>
</organism>
<dbReference type="EMBL" id="JADWYS010000001">
    <property type="protein sequence ID" value="MBG9388894.1"/>
    <property type="molecule type" value="Genomic_DNA"/>
</dbReference>
<accession>A0A931MHM3</accession>
<keyword evidence="4 7" id="KW-0812">Transmembrane</keyword>
<dbReference type="FunFam" id="3.30.70.1230:FF:000016">
    <property type="entry name" value="Adenylate/guanylate cyclase domain-containing protein"/>
    <property type="match status" value="1"/>
</dbReference>
<evidence type="ECO:0000313" key="9">
    <source>
        <dbReference type="EMBL" id="MBG9388894.1"/>
    </source>
</evidence>
<feature type="transmembrane region" description="Helical" evidence="7">
    <location>
        <begin position="433"/>
        <end position="455"/>
    </location>
</feature>
<dbReference type="PROSITE" id="PS50125">
    <property type="entry name" value="GUANYLATE_CYCLASE_2"/>
    <property type="match status" value="1"/>
</dbReference>
<dbReference type="PANTHER" id="PTHR43081">
    <property type="entry name" value="ADENYLATE CYCLASE, TERMINAL-DIFFERENTIATION SPECIFIC-RELATED"/>
    <property type="match status" value="1"/>
</dbReference>
<dbReference type="PANTHER" id="PTHR43081:SF1">
    <property type="entry name" value="ADENYLATE CYCLASE, TERMINAL-DIFFERENTIATION SPECIFIC"/>
    <property type="match status" value="1"/>
</dbReference>
<dbReference type="GO" id="GO:0006171">
    <property type="term" value="P:cAMP biosynthetic process"/>
    <property type="evidence" value="ECO:0007669"/>
    <property type="project" value="TreeGrafter"/>
</dbReference>
<name>A0A931MHM3_9BURK</name>
<sequence>MGLLWKHWPRIAVTLIPLVFALVHAIGLVPIGFLQRLDDIIYDARIRATLSNKADERIVIVDIDEKSLAEVGRWPWSRNRVAEMVQDLFDRQQVALVGFDIVFAEADESSGLKRLRQLAQGELKDQAGFGERVNQMQASLDYDALFAKAIEKKPVVLGYYFTSDRDGRTNGVLPAPVMTKDALRGRPITFIGYNGYGSNIEQIARAAPLAGFFNPIIEEDGVVRSIPLVAEYKGAYYESLSLAMFRALLGLPKVEPGFPRDDSRLVGRDYQSLENIRLNVAADKVLGIPVDHRVATLVPFRGPGGPQAGSFRYVSASDLVAHRLQPGTLKDRIVLVGTTAPGLQDLRVTPVGGTYPGVETHANVIAGFLDGKILFKPDYAIGYDVTVVLLAGLVLAIGLPLLTATRAVLLSVVVIGLVVGLNFYLYLGKGWVLPLATTLVMCLTAFALNMSYGYFVESRSKRELANLFGTYVPPELVDEMVKDPEAYSMKATNKELTVMFCDMRGFTKMSETMEPTQLQELLNAVFNRLTDIIRGNRGTIDKYMGDCVMAFWGAPVETAEHAHLAVKTAMEMANAVRKINEEHRAKGMPEIGIGIGLNTGTMCVGDMGSDIRRAYTVIGDSVNLGSRLEGLSKAYGVDIVVSETTRKIAPQFAWQELDRVRVKGKEQAVAIFWPLAPADRLDKAHSDELKTWAALLKAYRAQDWDQCDLLLLNLQRMNAKKYLYELYSERVASMRLLPFDPEWDGATNFETK</sequence>
<evidence type="ECO:0000256" key="1">
    <source>
        <dbReference type="ARBA" id="ARBA00004196"/>
    </source>
</evidence>
<feature type="transmembrane region" description="Helical" evidence="7">
    <location>
        <begin position="380"/>
        <end position="401"/>
    </location>
</feature>
<evidence type="ECO:0000256" key="4">
    <source>
        <dbReference type="ARBA" id="ARBA00022692"/>
    </source>
</evidence>
<evidence type="ECO:0000256" key="3">
    <source>
        <dbReference type="ARBA" id="ARBA00022475"/>
    </source>
</evidence>
<dbReference type="InterPro" id="IPR029787">
    <property type="entry name" value="Nucleotide_cyclase"/>
</dbReference>
<protein>
    <submittedName>
        <fullName evidence="9">Adenylate/guanylate cyclase domain-containing protein</fullName>
    </submittedName>
</protein>
<comment type="caution">
    <text evidence="9">The sequence shown here is derived from an EMBL/GenBank/DDBJ whole genome shotgun (WGS) entry which is preliminary data.</text>
</comment>
<dbReference type="GO" id="GO:0004016">
    <property type="term" value="F:adenylate cyclase activity"/>
    <property type="evidence" value="ECO:0007669"/>
    <property type="project" value="UniProtKB-ARBA"/>
</dbReference>
<dbReference type="InterPro" id="IPR007890">
    <property type="entry name" value="CHASE2"/>
</dbReference>
<comment type="subcellular location">
    <subcellularLocation>
        <location evidence="1">Cell envelope</location>
    </subcellularLocation>
</comment>
<dbReference type="SUPFAM" id="SSF55073">
    <property type="entry name" value="Nucleotide cyclase"/>
    <property type="match status" value="1"/>
</dbReference>
<dbReference type="InterPro" id="IPR050697">
    <property type="entry name" value="Adenylyl/Guanylyl_Cyclase_3/4"/>
</dbReference>
<evidence type="ECO:0000256" key="6">
    <source>
        <dbReference type="ARBA" id="ARBA00023136"/>
    </source>
</evidence>
<evidence type="ECO:0000256" key="7">
    <source>
        <dbReference type="SAM" id="Phobius"/>
    </source>
</evidence>
<dbReference type="GO" id="GO:0035556">
    <property type="term" value="P:intracellular signal transduction"/>
    <property type="evidence" value="ECO:0007669"/>
    <property type="project" value="InterPro"/>
</dbReference>
<keyword evidence="3" id="KW-1003">Cell membrane</keyword>
<evidence type="ECO:0000259" key="8">
    <source>
        <dbReference type="PROSITE" id="PS50125"/>
    </source>
</evidence>
<dbReference type="Pfam" id="PF00211">
    <property type="entry name" value="Guanylate_cyc"/>
    <property type="match status" value="1"/>
</dbReference>
<reference evidence="9" key="1">
    <citation type="submission" date="2020-11" db="EMBL/GenBank/DDBJ databases">
        <title>Bacterial whole genome sequence for Caenimonas sp. DR4.4.</title>
        <authorList>
            <person name="Le V."/>
            <person name="Ko S.-R."/>
            <person name="Ahn C.-Y."/>
            <person name="Oh H.-M."/>
        </authorList>
    </citation>
    <scope>NUCLEOTIDE SEQUENCE</scope>
    <source>
        <strain evidence="9">DR4.4</strain>
    </source>
</reference>
<dbReference type="SMART" id="SM01080">
    <property type="entry name" value="CHASE2"/>
    <property type="match status" value="1"/>
</dbReference>
<dbReference type="RefSeq" id="WP_196986719.1">
    <property type="nucleotide sequence ID" value="NZ_JADWYS010000001.1"/>
</dbReference>
<dbReference type="Pfam" id="PF05226">
    <property type="entry name" value="CHASE2"/>
    <property type="match status" value="1"/>
</dbReference>
<gene>
    <name evidence="9" type="ORF">I5803_12745</name>
</gene>
<dbReference type="CDD" id="cd07302">
    <property type="entry name" value="CHD"/>
    <property type="match status" value="1"/>
</dbReference>
<dbReference type="Proteomes" id="UP000651050">
    <property type="component" value="Unassembled WGS sequence"/>
</dbReference>
<evidence type="ECO:0000256" key="2">
    <source>
        <dbReference type="ARBA" id="ARBA00005381"/>
    </source>
</evidence>